<dbReference type="PANTHER" id="PTHR43784">
    <property type="entry name" value="GDSL-LIKE LIPASE/ACYLHYDROLASE, PUTATIVE (AFU_ORTHOLOGUE AFUA_2G00820)-RELATED"/>
    <property type="match status" value="1"/>
</dbReference>
<keyword evidence="4" id="KW-1185">Reference proteome</keyword>
<dbReference type="EMBL" id="JBHUOG010000001">
    <property type="protein sequence ID" value="MFD2793733.1"/>
    <property type="molecule type" value="Genomic_DNA"/>
</dbReference>
<dbReference type="PANTHER" id="PTHR43784:SF2">
    <property type="entry name" value="GDSL-LIKE LIPASE_ACYLHYDROLASE, PUTATIVE (AFU_ORTHOLOGUE AFUA_2G00820)-RELATED"/>
    <property type="match status" value="1"/>
</dbReference>
<name>A0ABW5VTY9_9MICO</name>
<dbReference type="InterPro" id="IPR036514">
    <property type="entry name" value="SGNH_hydro_sf"/>
</dbReference>
<comment type="caution">
    <text evidence="3">The sequence shown here is derived from an EMBL/GenBank/DDBJ whole genome shotgun (WGS) entry which is preliminary data.</text>
</comment>
<evidence type="ECO:0000313" key="3">
    <source>
        <dbReference type="EMBL" id="MFD2793733.1"/>
    </source>
</evidence>
<evidence type="ECO:0000259" key="2">
    <source>
        <dbReference type="Pfam" id="PF13472"/>
    </source>
</evidence>
<feature type="region of interest" description="Disordered" evidence="1">
    <location>
        <begin position="160"/>
        <end position="208"/>
    </location>
</feature>
<dbReference type="Gene3D" id="3.40.50.1110">
    <property type="entry name" value="SGNH hydrolase"/>
    <property type="match status" value="1"/>
</dbReference>
<dbReference type="InterPro" id="IPR053140">
    <property type="entry name" value="GDSL_Rv0518-like"/>
</dbReference>
<organism evidence="3 4">
    <name type="scientific">Promicromonospora vindobonensis</name>
    <dbReference type="NCBI Taxonomy" id="195748"/>
    <lineage>
        <taxon>Bacteria</taxon>
        <taxon>Bacillati</taxon>
        <taxon>Actinomycetota</taxon>
        <taxon>Actinomycetes</taxon>
        <taxon>Micrococcales</taxon>
        <taxon>Promicromonosporaceae</taxon>
        <taxon>Promicromonospora</taxon>
    </lineage>
</organism>
<dbReference type="SUPFAM" id="SSF52266">
    <property type="entry name" value="SGNH hydrolase"/>
    <property type="match status" value="1"/>
</dbReference>
<dbReference type="Proteomes" id="UP001597479">
    <property type="component" value="Unassembled WGS sequence"/>
</dbReference>
<evidence type="ECO:0000313" key="4">
    <source>
        <dbReference type="Proteomes" id="UP001597479"/>
    </source>
</evidence>
<proteinExistence type="predicted"/>
<dbReference type="InterPro" id="IPR013830">
    <property type="entry name" value="SGNH_hydro"/>
</dbReference>
<sequence length="369" mass="38036">MTPPAGRERSFGLVALGDSITVGVGDTVGPDAVHGSGWAAHLAAVLGVEAFTNLASSGARSHDVVGQQLDAALALRPRLATVLVGGNDVLRSDFDARLTLMDLQRCVTELCRAGADVVLVRLPLIGLFEISPRLVRHVMRRRVALVNAAVDEVAAAVRSGEPATTSVPCDEMAPGPAGCSPAGPPLDRSRGAGPASARSWSDRPSPTSGRVVVVDAARAIAPSGAKAWHIDRVHPSPAGHRGLALAAASALARLSPEHENGVVSVTTSVTDTAPSSPAEGAAGTDGAARVEAFAARLPAAPDPPSASERLVWLLRAGLPWCVRRGRDFLPGLLRAVVHDLRAERAFTPGGMVTSLADSGLDPRRRIGRG</sequence>
<evidence type="ECO:0000256" key="1">
    <source>
        <dbReference type="SAM" id="MobiDB-lite"/>
    </source>
</evidence>
<accession>A0ABW5VTY9</accession>
<gene>
    <name evidence="3" type="ORF">ACFS27_09245</name>
</gene>
<feature type="compositionally biased region" description="Polar residues" evidence="1">
    <location>
        <begin position="198"/>
        <end position="208"/>
    </location>
</feature>
<protein>
    <submittedName>
        <fullName evidence="3">GDSL-type esterase/lipase family protein</fullName>
    </submittedName>
</protein>
<dbReference type="RefSeq" id="WP_377182190.1">
    <property type="nucleotide sequence ID" value="NZ_JBHUOG010000001.1"/>
</dbReference>
<reference evidence="4" key="1">
    <citation type="journal article" date="2019" name="Int. J. Syst. Evol. Microbiol.">
        <title>The Global Catalogue of Microorganisms (GCM) 10K type strain sequencing project: providing services to taxonomists for standard genome sequencing and annotation.</title>
        <authorList>
            <consortium name="The Broad Institute Genomics Platform"/>
            <consortium name="The Broad Institute Genome Sequencing Center for Infectious Disease"/>
            <person name="Wu L."/>
            <person name="Ma J."/>
        </authorList>
    </citation>
    <scope>NUCLEOTIDE SEQUENCE [LARGE SCALE GENOMIC DNA]</scope>
    <source>
        <strain evidence="4">CCM 7044</strain>
    </source>
</reference>
<dbReference type="Pfam" id="PF13472">
    <property type="entry name" value="Lipase_GDSL_2"/>
    <property type="match status" value="1"/>
</dbReference>
<feature type="domain" description="SGNH hydrolase-type esterase" evidence="2">
    <location>
        <begin position="15"/>
        <end position="241"/>
    </location>
</feature>